<proteinExistence type="predicted"/>
<dbReference type="Proteomes" id="UP000607331">
    <property type="component" value="Unassembled WGS sequence"/>
</dbReference>
<dbReference type="InterPro" id="IPR003458">
    <property type="entry name" value="Phage_T4_Gp38_tail_assem"/>
</dbReference>
<sequence>MEIIFSPSQNKFFPVVLKPNYEKAGVWPVDGVDVAYEVYLEFIANPPEGKTRGVVDVMPAWIDKPTPTHEQLVDQAAAKQKRLIVEANEYIGLKQWSGKAALGRLSEDEKAQYNACLDYLDELEAVNPADAPDKWPTLPV</sequence>
<accession>A0ABR6S1H9</accession>
<evidence type="ECO:0000313" key="1">
    <source>
        <dbReference type="EMBL" id="MBC1189267.1"/>
    </source>
</evidence>
<evidence type="ECO:0000313" key="2">
    <source>
        <dbReference type="Proteomes" id="UP000607331"/>
    </source>
</evidence>
<organism evidence="1 2">
    <name type="scientific">Kluyvera sichuanensis</name>
    <dbReference type="NCBI Taxonomy" id="2725494"/>
    <lineage>
        <taxon>Bacteria</taxon>
        <taxon>Pseudomonadati</taxon>
        <taxon>Pseudomonadota</taxon>
        <taxon>Gammaproteobacteria</taxon>
        <taxon>Enterobacterales</taxon>
        <taxon>Enterobacteriaceae</taxon>
        <taxon>Kluyvera</taxon>
    </lineage>
</organism>
<name>A0ABR6S1H9_9ENTR</name>
<gene>
    <name evidence="1" type="ORF">HII27_26910</name>
</gene>
<reference evidence="1 2" key="1">
    <citation type="submission" date="2020-04" db="EMBL/GenBank/DDBJ databases">
        <title>The draft genome of Kluyvera sichuanensis strain SCKS090646.</title>
        <authorList>
            <person name="Wei L."/>
            <person name="Liu L."/>
            <person name="Feng Y."/>
            <person name="Zong Z."/>
        </authorList>
    </citation>
    <scope>NUCLEOTIDE SEQUENCE [LARGE SCALE GENOMIC DNA]</scope>
    <source>
        <strain evidence="1 2">090646</strain>
    </source>
</reference>
<dbReference type="EMBL" id="JABBJF010000073">
    <property type="protein sequence ID" value="MBC1189267.1"/>
    <property type="molecule type" value="Genomic_DNA"/>
</dbReference>
<dbReference type="RefSeq" id="WP_185670184.1">
    <property type="nucleotide sequence ID" value="NZ_JABBJF010000073.1"/>
</dbReference>
<dbReference type="Pfam" id="PF02413">
    <property type="entry name" value="Caudo_TAP"/>
    <property type="match status" value="1"/>
</dbReference>
<comment type="caution">
    <text evidence="1">The sequence shown here is derived from an EMBL/GenBank/DDBJ whole genome shotgun (WGS) entry which is preliminary data.</text>
</comment>
<keyword evidence="2" id="KW-1185">Reference proteome</keyword>
<protein>
    <submittedName>
        <fullName evidence="1">Tail fiber assembly protein</fullName>
    </submittedName>
</protein>